<dbReference type="AlphaFoldDB" id="A0A8X8YUQ5"/>
<reference evidence="6" key="2">
    <citation type="submission" date="2020-08" db="EMBL/GenBank/DDBJ databases">
        <title>Plant Genome Project.</title>
        <authorList>
            <person name="Zhang R.-G."/>
        </authorList>
    </citation>
    <scope>NUCLEOTIDE SEQUENCE</scope>
    <source>
        <strain evidence="6">Huo1</strain>
        <tissue evidence="6">Leaf</tissue>
    </source>
</reference>
<evidence type="ECO:0008006" key="8">
    <source>
        <dbReference type="Google" id="ProtNLM"/>
    </source>
</evidence>
<evidence type="ECO:0000256" key="2">
    <source>
        <dbReference type="ARBA" id="ARBA00022525"/>
    </source>
</evidence>
<keyword evidence="3" id="KW-0732">Signal</keyword>
<reference evidence="6" key="1">
    <citation type="submission" date="2018-01" db="EMBL/GenBank/DDBJ databases">
        <authorList>
            <person name="Mao J.F."/>
        </authorList>
    </citation>
    <scope>NUCLEOTIDE SEQUENCE</scope>
    <source>
        <strain evidence="6">Huo1</strain>
        <tissue evidence="6">Leaf</tissue>
    </source>
</reference>
<comment type="subcellular location">
    <subcellularLocation>
        <location evidence="1">Secreted</location>
    </subcellularLocation>
</comment>
<evidence type="ECO:0000313" key="6">
    <source>
        <dbReference type="EMBL" id="KAG6438114.1"/>
    </source>
</evidence>
<name>A0A8X8YUQ5_SALSN</name>
<dbReference type="OrthoDB" id="676979at2759"/>
<dbReference type="InterPro" id="IPR051582">
    <property type="entry name" value="LRR_extensin-like_regulator"/>
</dbReference>
<keyword evidence="5" id="KW-0472">Membrane</keyword>
<proteinExistence type="predicted"/>
<organism evidence="6">
    <name type="scientific">Salvia splendens</name>
    <name type="common">Scarlet sage</name>
    <dbReference type="NCBI Taxonomy" id="180675"/>
    <lineage>
        <taxon>Eukaryota</taxon>
        <taxon>Viridiplantae</taxon>
        <taxon>Streptophyta</taxon>
        <taxon>Embryophyta</taxon>
        <taxon>Tracheophyta</taxon>
        <taxon>Spermatophyta</taxon>
        <taxon>Magnoliopsida</taxon>
        <taxon>eudicotyledons</taxon>
        <taxon>Gunneridae</taxon>
        <taxon>Pentapetalae</taxon>
        <taxon>asterids</taxon>
        <taxon>lamiids</taxon>
        <taxon>Lamiales</taxon>
        <taxon>Lamiaceae</taxon>
        <taxon>Nepetoideae</taxon>
        <taxon>Mentheae</taxon>
        <taxon>Salviinae</taxon>
        <taxon>Salvia</taxon>
        <taxon>Salvia subgen. Calosphace</taxon>
        <taxon>core Calosphace</taxon>
    </lineage>
</organism>
<dbReference type="Pfam" id="PF13855">
    <property type="entry name" value="LRR_8"/>
    <property type="match status" value="1"/>
</dbReference>
<dbReference type="Gene3D" id="3.80.10.10">
    <property type="entry name" value="Ribonuclease Inhibitor"/>
    <property type="match status" value="2"/>
</dbReference>
<dbReference type="GO" id="GO:0005576">
    <property type="term" value="C:extracellular region"/>
    <property type="evidence" value="ECO:0007669"/>
    <property type="project" value="UniProtKB-SubCell"/>
</dbReference>
<evidence type="ECO:0000313" key="7">
    <source>
        <dbReference type="Proteomes" id="UP000298416"/>
    </source>
</evidence>
<keyword evidence="7" id="KW-1185">Reference proteome</keyword>
<comment type="caution">
    <text evidence="6">The sequence shown here is derived from an EMBL/GenBank/DDBJ whole genome shotgun (WGS) entry which is preliminary data.</text>
</comment>
<protein>
    <recommendedName>
        <fullName evidence="8">LRR receptor-like serine/threonine-protein kinase FLS2</fullName>
    </recommendedName>
</protein>
<dbReference type="PANTHER" id="PTHR32093">
    <property type="entry name" value="LEUCINE-RICH REPEAT EXTENSIN-LIKE PROTEIN 3-RELATED"/>
    <property type="match status" value="1"/>
</dbReference>
<gene>
    <name evidence="6" type="ORF">SASPL_103050</name>
</gene>
<keyword evidence="4" id="KW-0677">Repeat</keyword>
<keyword evidence="5" id="KW-1133">Transmembrane helix</keyword>
<sequence>MHDTKTFIKVQILIATILLGLGFTGGIYVPPLGPTPSVTDIITFADQRLAAVFPIIQNFKSIITSDPFNITATWTGGDVCAYRGFYCESPPDNQSATAVASIDFNGFRLAAPTLDGFLDRLPDLALFHANSNDFGGAIPSRAASLPYLYELDVSNNRLSGPFPEAVLGMSGLVFLDLRFNALSGAVPPQLFGRAVGLDALFINNNLLATRLPDNPGGPTSIVYLTLANNLIFGPIPRSISRTFSNVSEILLLNNLLSGCLPYEIGFLTEAAVIDLGGNRLTGPVPWSVGCLRSLEVLNLAGNQLYGQVPEVLCWLGKAANLSLSDNYFTRVGPACWRLVISGVLDVRRNCIPGFPAQRSVAECAAFFGRPRFCPYMRMYGHIPCRLPPRYVASASDRPQLAPSPS</sequence>
<feature type="transmembrane region" description="Helical" evidence="5">
    <location>
        <begin position="12"/>
        <end position="29"/>
    </location>
</feature>
<dbReference type="InterPro" id="IPR032675">
    <property type="entry name" value="LRR_dom_sf"/>
</dbReference>
<dbReference type="EMBL" id="PNBA02000001">
    <property type="protein sequence ID" value="KAG6438114.1"/>
    <property type="molecule type" value="Genomic_DNA"/>
</dbReference>
<accession>A0A8X8YUQ5</accession>
<evidence type="ECO:0000256" key="3">
    <source>
        <dbReference type="ARBA" id="ARBA00022729"/>
    </source>
</evidence>
<dbReference type="InterPro" id="IPR001611">
    <property type="entry name" value="Leu-rich_rpt"/>
</dbReference>
<evidence type="ECO:0000256" key="1">
    <source>
        <dbReference type="ARBA" id="ARBA00004613"/>
    </source>
</evidence>
<keyword evidence="2" id="KW-0964">Secreted</keyword>
<keyword evidence="5" id="KW-0812">Transmembrane</keyword>
<dbReference type="SUPFAM" id="SSF52058">
    <property type="entry name" value="L domain-like"/>
    <property type="match status" value="1"/>
</dbReference>
<evidence type="ECO:0000256" key="5">
    <source>
        <dbReference type="SAM" id="Phobius"/>
    </source>
</evidence>
<dbReference type="Proteomes" id="UP000298416">
    <property type="component" value="Unassembled WGS sequence"/>
</dbReference>
<evidence type="ECO:0000256" key="4">
    <source>
        <dbReference type="ARBA" id="ARBA00022737"/>
    </source>
</evidence>
<dbReference type="PANTHER" id="PTHR32093:SF91">
    <property type="entry name" value="LEUCINE-RICH REPEAT-CONTAINING N-TERMINAL PLANT-TYPE DOMAIN-CONTAINING PROTEIN"/>
    <property type="match status" value="1"/>
</dbReference>
<dbReference type="PRINTS" id="PR00019">
    <property type="entry name" value="LEURICHRPT"/>
</dbReference>
<dbReference type="Pfam" id="PF00560">
    <property type="entry name" value="LRR_1"/>
    <property type="match status" value="1"/>
</dbReference>